<protein>
    <submittedName>
        <fullName evidence="1">Uncharacterized protein</fullName>
    </submittedName>
</protein>
<accession>A0ABU6YML0</accession>
<proteinExistence type="predicted"/>
<keyword evidence="2" id="KW-1185">Reference proteome</keyword>
<reference evidence="1 2" key="1">
    <citation type="journal article" date="2023" name="Plants (Basel)">
        <title>Bridging the Gap: Combining Genomics and Transcriptomics Approaches to Understand Stylosanthes scabra, an Orphan Legume from the Brazilian Caatinga.</title>
        <authorList>
            <person name="Ferreira-Neto J.R.C."/>
            <person name="da Silva M.D."/>
            <person name="Binneck E."/>
            <person name="de Melo N.F."/>
            <person name="da Silva R.H."/>
            <person name="de Melo A.L.T.M."/>
            <person name="Pandolfi V."/>
            <person name="Bustamante F.O."/>
            <person name="Brasileiro-Vidal A.C."/>
            <person name="Benko-Iseppon A.M."/>
        </authorList>
    </citation>
    <scope>NUCLEOTIDE SEQUENCE [LARGE SCALE GENOMIC DNA]</scope>
    <source>
        <tissue evidence="1">Leaves</tissue>
    </source>
</reference>
<dbReference type="Proteomes" id="UP001341840">
    <property type="component" value="Unassembled WGS sequence"/>
</dbReference>
<evidence type="ECO:0000313" key="2">
    <source>
        <dbReference type="Proteomes" id="UP001341840"/>
    </source>
</evidence>
<comment type="caution">
    <text evidence="1">The sequence shown here is derived from an EMBL/GenBank/DDBJ whole genome shotgun (WGS) entry which is preliminary data.</text>
</comment>
<sequence>MFRRTHRPLCRQKSSPSPPLQAEVIVPTSIAASKVWFIASYSVSRILTSHSQEHRHAVSSSIVWSSSPSSPSLPAQICQ</sequence>
<organism evidence="1 2">
    <name type="scientific">Stylosanthes scabra</name>
    <dbReference type="NCBI Taxonomy" id="79078"/>
    <lineage>
        <taxon>Eukaryota</taxon>
        <taxon>Viridiplantae</taxon>
        <taxon>Streptophyta</taxon>
        <taxon>Embryophyta</taxon>
        <taxon>Tracheophyta</taxon>
        <taxon>Spermatophyta</taxon>
        <taxon>Magnoliopsida</taxon>
        <taxon>eudicotyledons</taxon>
        <taxon>Gunneridae</taxon>
        <taxon>Pentapetalae</taxon>
        <taxon>rosids</taxon>
        <taxon>fabids</taxon>
        <taxon>Fabales</taxon>
        <taxon>Fabaceae</taxon>
        <taxon>Papilionoideae</taxon>
        <taxon>50 kb inversion clade</taxon>
        <taxon>dalbergioids sensu lato</taxon>
        <taxon>Dalbergieae</taxon>
        <taxon>Pterocarpus clade</taxon>
        <taxon>Stylosanthes</taxon>
    </lineage>
</organism>
<evidence type="ECO:0000313" key="1">
    <source>
        <dbReference type="EMBL" id="MED6209873.1"/>
    </source>
</evidence>
<dbReference type="EMBL" id="JASCZI010242155">
    <property type="protein sequence ID" value="MED6209873.1"/>
    <property type="molecule type" value="Genomic_DNA"/>
</dbReference>
<name>A0ABU6YML0_9FABA</name>
<gene>
    <name evidence="1" type="ORF">PIB30_058851</name>
</gene>